<feature type="active site" description="Nucleophile; Schiff-base intermediate with DNA; for 5'-dRP lyase activity" evidence="17">
    <location>
        <position position="520"/>
    </location>
</feature>
<dbReference type="InterPro" id="IPR022312">
    <property type="entry name" value="DNA_pol_X"/>
</dbReference>
<dbReference type="Pfam" id="PF14716">
    <property type="entry name" value="HHH_8"/>
    <property type="match status" value="1"/>
</dbReference>
<evidence type="ECO:0000256" key="3">
    <source>
        <dbReference type="ARBA" id="ARBA00008323"/>
    </source>
</evidence>
<dbReference type="InterPro" id="IPR001357">
    <property type="entry name" value="BRCT_dom"/>
</dbReference>
<feature type="region of interest" description="Disordered" evidence="18">
    <location>
        <begin position="116"/>
        <end position="162"/>
    </location>
</feature>
<keyword evidence="13" id="KW-0234">DNA repair</keyword>
<dbReference type="SUPFAM" id="SSF81585">
    <property type="entry name" value="PsbU/PolX domain-like"/>
    <property type="match status" value="1"/>
</dbReference>
<dbReference type="GO" id="GO:0005634">
    <property type="term" value="C:nucleus"/>
    <property type="evidence" value="ECO:0007669"/>
    <property type="project" value="UniProtKB-SubCell"/>
</dbReference>
<gene>
    <name evidence="20" type="ORF">QBC37DRAFT_417935</name>
</gene>
<dbReference type="InterPro" id="IPR018944">
    <property type="entry name" value="DNA_pol_lambd_fingers_domain"/>
</dbReference>
<dbReference type="InterPro" id="IPR027421">
    <property type="entry name" value="DNA_pol_lamdba_lyase_dom_sf"/>
</dbReference>
<reference evidence="20" key="1">
    <citation type="journal article" date="2023" name="Mol. Phylogenet. Evol.">
        <title>Genome-scale phylogeny and comparative genomics of the fungal order Sordariales.</title>
        <authorList>
            <person name="Hensen N."/>
            <person name="Bonometti L."/>
            <person name="Westerberg I."/>
            <person name="Brannstrom I.O."/>
            <person name="Guillou S."/>
            <person name="Cros-Aarteil S."/>
            <person name="Calhoun S."/>
            <person name="Haridas S."/>
            <person name="Kuo A."/>
            <person name="Mondo S."/>
            <person name="Pangilinan J."/>
            <person name="Riley R."/>
            <person name="LaButti K."/>
            <person name="Andreopoulos B."/>
            <person name="Lipzen A."/>
            <person name="Chen C."/>
            <person name="Yan M."/>
            <person name="Daum C."/>
            <person name="Ng V."/>
            <person name="Clum A."/>
            <person name="Steindorff A."/>
            <person name="Ohm R.A."/>
            <person name="Martin F."/>
            <person name="Silar P."/>
            <person name="Natvig D.O."/>
            <person name="Lalanne C."/>
            <person name="Gautier V."/>
            <person name="Ament-Velasquez S.L."/>
            <person name="Kruys A."/>
            <person name="Hutchinson M.I."/>
            <person name="Powell A.J."/>
            <person name="Barry K."/>
            <person name="Miller A.N."/>
            <person name="Grigoriev I.V."/>
            <person name="Debuchy R."/>
            <person name="Gladieux P."/>
            <person name="Hiltunen Thoren M."/>
            <person name="Johannesson H."/>
        </authorList>
    </citation>
    <scope>NUCLEOTIDE SEQUENCE</scope>
    <source>
        <strain evidence="20">PSN293</strain>
    </source>
</reference>
<keyword evidence="8" id="KW-0548">Nucleotidyltransferase</keyword>
<keyword evidence="21" id="KW-1185">Reference proteome</keyword>
<dbReference type="CDD" id="cd00141">
    <property type="entry name" value="NT_POLXc"/>
    <property type="match status" value="1"/>
</dbReference>
<dbReference type="Pfam" id="PF14792">
    <property type="entry name" value="DNA_pol_B_palm"/>
    <property type="match status" value="1"/>
</dbReference>
<evidence type="ECO:0000256" key="15">
    <source>
        <dbReference type="ARBA" id="ARBA00023242"/>
    </source>
</evidence>
<keyword evidence="15" id="KW-0539">Nucleus</keyword>
<dbReference type="EC" id="2.7.7.7" evidence="4"/>
<dbReference type="Gene3D" id="1.10.150.110">
    <property type="entry name" value="DNA polymerase beta, N-terminal domain-like"/>
    <property type="match status" value="1"/>
</dbReference>
<feature type="region of interest" description="Disordered" evidence="18">
    <location>
        <begin position="269"/>
        <end position="376"/>
    </location>
</feature>
<dbReference type="AlphaFoldDB" id="A0AAN6YCD3"/>
<feature type="domain" description="BRCT" evidence="19">
    <location>
        <begin position="164"/>
        <end position="258"/>
    </location>
</feature>
<dbReference type="PANTHER" id="PTHR11276">
    <property type="entry name" value="DNA POLYMERASE TYPE-X FAMILY MEMBER"/>
    <property type="match status" value="1"/>
</dbReference>
<dbReference type="Proteomes" id="UP001301769">
    <property type="component" value="Unassembled WGS sequence"/>
</dbReference>
<evidence type="ECO:0000256" key="17">
    <source>
        <dbReference type="PIRSR" id="PIRSR622312-50"/>
    </source>
</evidence>
<name>A0AAN6YCD3_9PEZI</name>
<keyword evidence="14" id="KW-0456">Lyase</keyword>
<feature type="compositionally biased region" description="Basic and acidic residues" evidence="18">
    <location>
        <begin position="28"/>
        <end position="40"/>
    </location>
</feature>
<feature type="compositionally biased region" description="Polar residues" evidence="18">
    <location>
        <begin position="358"/>
        <end position="368"/>
    </location>
</feature>
<keyword evidence="9" id="KW-0235">DNA replication</keyword>
<evidence type="ECO:0000256" key="1">
    <source>
        <dbReference type="ARBA" id="ARBA00001936"/>
    </source>
</evidence>
<dbReference type="InterPro" id="IPR002054">
    <property type="entry name" value="DNA-dir_DNA_pol_X"/>
</dbReference>
<feature type="compositionally biased region" description="Basic and acidic residues" evidence="18">
    <location>
        <begin position="296"/>
        <end position="317"/>
    </location>
</feature>
<dbReference type="InterPro" id="IPR036420">
    <property type="entry name" value="BRCT_dom_sf"/>
</dbReference>
<dbReference type="EMBL" id="MU858073">
    <property type="protein sequence ID" value="KAK4216015.1"/>
    <property type="molecule type" value="Genomic_DNA"/>
</dbReference>
<evidence type="ECO:0000256" key="13">
    <source>
        <dbReference type="ARBA" id="ARBA00023204"/>
    </source>
</evidence>
<dbReference type="GO" id="GO:0016829">
    <property type="term" value="F:lyase activity"/>
    <property type="evidence" value="ECO:0007669"/>
    <property type="project" value="UniProtKB-KW"/>
</dbReference>
<feature type="compositionally biased region" description="Polar residues" evidence="18">
    <location>
        <begin position="335"/>
        <end position="351"/>
    </location>
</feature>
<dbReference type="FunFam" id="1.10.150.110:FF:000005">
    <property type="entry name" value="DNA polymerase POL4"/>
    <property type="match status" value="1"/>
</dbReference>
<keyword evidence="12" id="KW-0239">DNA-directed DNA polymerase</keyword>
<dbReference type="SUPFAM" id="SSF47802">
    <property type="entry name" value="DNA polymerase beta, N-terminal domain-like"/>
    <property type="match status" value="1"/>
</dbReference>
<feature type="compositionally biased region" description="Polar residues" evidence="18">
    <location>
        <begin position="280"/>
        <end position="290"/>
    </location>
</feature>
<dbReference type="SMART" id="SM00483">
    <property type="entry name" value="POLXc"/>
    <property type="match status" value="1"/>
</dbReference>
<proteinExistence type="inferred from homology"/>
<dbReference type="SUPFAM" id="SSF81301">
    <property type="entry name" value="Nucleotidyltransferase"/>
    <property type="match status" value="1"/>
</dbReference>
<sequence length="811" mass="90445">MSQPSEKVAFFNLLDSLDCSIDGDGDGDGDRLDQREQDHRAKSRAFFGPKKPREKSALLADAGIPTPRRVASAPTPSALKVIKATPTTQNPKVARLPLEDGPSVISETPLVVADSARPSHPSLLRRSTVPLAAPTPAIEQSPSVSTVSKKRKRQTQTQTSTVPESEKIFRDLAFFYIPNNDISPARKLRIKRAQEYGARWVRDLSGASHVVVDKNLTFKDIQKVLGSAVDSSLVVVTEDYPIECVNFQTLLNPVQTRYRVPGCPLPAPSASAGPADVIIPSSQASDQSLQVKGGSRARERVRSLRERTPLRSEDLSPRKNTQQQSPRDAEAASGALSNDSQQGVSAMSISESPARALSTDQPQANRPTTSHKDDLSEYINLMRQYKDLPLDNEEEEDDLQSTADPRDDEIEDPSSSEEERSKRRRSTRITRPTQKYISSQDRFACHKGGTKSKSQDSTNPNSRTIEMLQQMCDYYTRINDHWRTTAYRKAITTLKKQTTKITCESQAYALPNIGRRLAQKIEEIVNTDRLKRLEYANDEPLDNVLELFLKIYDVGTSRANKWISQGFRTLDDLKERAALTTNQRVGIEHFDDLNTRIPREEVTLLGEYVKKEAKLIDPAVELLIGGSYRRGSDSSGDIDFIVTKKDTVSSGELVPFLKELIEVLERKGFITATLAALHSSERSGKDGAGSKWHGCCVLPSSSSSGMAPNAAEGKNSEKKAIWRRIDLLLVPETEYGAALIYFTGNDIFNRSMRLLASKKGMRLNKRGLYRDVMRGKGRVKVTEGELVEGRDEKRIFEILGVQWREPSERWC</sequence>
<accession>A0AAN6YCD3</accession>
<evidence type="ECO:0000256" key="2">
    <source>
        <dbReference type="ARBA" id="ARBA00004123"/>
    </source>
</evidence>
<evidence type="ECO:0000256" key="14">
    <source>
        <dbReference type="ARBA" id="ARBA00023239"/>
    </source>
</evidence>
<evidence type="ECO:0000256" key="4">
    <source>
        <dbReference type="ARBA" id="ARBA00012417"/>
    </source>
</evidence>
<dbReference type="InterPro" id="IPR002008">
    <property type="entry name" value="DNA_pol_X_beta-like"/>
</dbReference>
<feature type="compositionally biased region" description="Acidic residues" evidence="18">
    <location>
        <begin position="390"/>
        <end position="399"/>
    </location>
</feature>
<dbReference type="GO" id="GO:0003887">
    <property type="term" value="F:DNA-directed DNA polymerase activity"/>
    <property type="evidence" value="ECO:0007669"/>
    <property type="project" value="UniProtKB-KW"/>
</dbReference>
<dbReference type="InterPro" id="IPR029398">
    <property type="entry name" value="PolB_thumb"/>
</dbReference>
<evidence type="ECO:0000256" key="11">
    <source>
        <dbReference type="ARBA" id="ARBA00022763"/>
    </source>
</evidence>
<comment type="catalytic activity">
    <reaction evidence="16">
        <text>DNA(n) + a 2'-deoxyribonucleoside 5'-triphosphate = DNA(n+1) + diphosphate</text>
        <dbReference type="Rhea" id="RHEA:22508"/>
        <dbReference type="Rhea" id="RHEA-COMP:17339"/>
        <dbReference type="Rhea" id="RHEA-COMP:17340"/>
        <dbReference type="ChEBI" id="CHEBI:33019"/>
        <dbReference type="ChEBI" id="CHEBI:61560"/>
        <dbReference type="ChEBI" id="CHEBI:173112"/>
        <dbReference type="EC" id="2.7.7.7"/>
    </reaction>
</comment>
<evidence type="ECO:0000256" key="18">
    <source>
        <dbReference type="SAM" id="MobiDB-lite"/>
    </source>
</evidence>
<evidence type="ECO:0000313" key="21">
    <source>
        <dbReference type="Proteomes" id="UP001301769"/>
    </source>
</evidence>
<evidence type="ECO:0000259" key="19">
    <source>
        <dbReference type="PROSITE" id="PS50172"/>
    </source>
</evidence>
<dbReference type="GO" id="GO:0006303">
    <property type="term" value="P:double-strand break repair via nonhomologous end joining"/>
    <property type="evidence" value="ECO:0007669"/>
    <property type="project" value="TreeGrafter"/>
</dbReference>
<dbReference type="Gene3D" id="3.40.50.10190">
    <property type="entry name" value="BRCT domain"/>
    <property type="match status" value="1"/>
</dbReference>
<dbReference type="PRINTS" id="PR00870">
    <property type="entry name" value="DNAPOLXBETA"/>
</dbReference>
<evidence type="ECO:0000256" key="9">
    <source>
        <dbReference type="ARBA" id="ARBA00022705"/>
    </source>
</evidence>
<organism evidence="20 21">
    <name type="scientific">Rhypophila decipiens</name>
    <dbReference type="NCBI Taxonomy" id="261697"/>
    <lineage>
        <taxon>Eukaryota</taxon>
        <taxon>Fungi</taxon>
        <taxon>Dikarya</taxon>
        <taxon>Ascomycota</taxon>
        <taxon>Pezizomycotina</taxon>
        <taxon>Sordariomycetes</taxon>
        <taxon>Sordariomycetidae</taxon>
        <taxon>Sordariales</taxon>
        <taxon>Naviculisporaceae</taxon>
        <taxon>Rhypophila</taxon>
    </lineage>
</organism>
<comment type="cofactor">
    <cofactor evidence="1">
        <name>Mn(2+)</name>
        <dbReference type="ChEBI" id="CHEBI:29035"/>
    </cofactor>
</comment>
<comment type="similarity">
    <text evidence="3">Belongs to the DNA polymerase type-X family.</text>
</comment>
<feature type="compositionally biased region" description="Acidic residues" evidence="18">
    <location>
        <begin position="406"/>
        <end position="416"/>
    </location>
</feature>
<dbReference type="InterPro" id="IPR028207">
    <property type="entry name" value="DNA_pol_B_palm_palm"/>
</dbReference>
<dbReference type="Gene3D" id="3.30.460.10">
    <property type="entry name" value="Beta Polymerase, domain 2"/>
    <property type="match status" value="1"/>
</dbReference>
<keyword evidence="10" id="KW-0479">Metal-binding</keyword>
<dbReference type="FunFam" id="1.10.150.20:FF:000010">
    <property type="entry name" value="DNA polymerase lambda"/>
    <property type="match status" value="1"/>
</dbReference>
<dbReference type="GO" id="GO:0003677">
    <property type="term" value="F:DNA binding"/>
    <property type="evidence" value="ECO:0007669"/>
    <property type="project" value="InterPro"/>
</dbReference>
<dbReference type="Pfam" id="PF10391">
    <property type="entry name" value="DNA_pol_lambd_f"/>
    <property type="match status" value="1"/>
</dbReference>
<dbReference type="FunFam" id="3.30.210.10:FF:000001">
    <property type="entry name" value="DNA polymerase lambda"/>
    <property type="match status" value="1"/>
</dbReference>
<dbReference type="InterPro" id="IPR037160">
    <property type="entry name" value="DNA_Pol_thumb_sf"/>
</dbReference>
<evidence type="ECO:0000256" key="12">
    <source>
        <dbReference type="ARBA" id="ARBA00022932"/>
    </source>
</evidence>
<feature type="region of interest" description="Disordered" evidence="18">
    <location>
        <begin position="22"/>
        <end position="43"/>
    </location>
</feature>
<protein>
    <recommendedName>
        <fullName evidence="5">DNA polymerase lambda</fullName>
        <ecNumber evidence="4">2.7.7.7</ecNumber>
    </recommendedName>
</protein>
<evidence type="ECO:0000313" key="20">
    <source>
        <dbReference type="EMBL" id="KAK4216015.1"/>
    </source>
</evidence>
<dbReference type="InterPro" id="IPR010996">
    <property type="entry name" value="HHH_MUS81"/>
</dbReference>
<dbReference type="PANTHER" id="PTHR11276:SF28">
    <property type="entry name" value="DNA POLYMERASE LAMBDA"/>
    <property type="match status" value="1"/>
</dbReference>
<comment type="subcellular location">
    <subcellularLocation>
        <location evidence="2">Nucleus</location>
    </subcellularLocation>
</comment>
<dbReference type="InterPro" id="IPR043519">
    <property type="entry name" value="NT_sf"/>
</dbReference>
<dbReference type="PRINTS" id="PR00869">
    <property type="entry name" value="DNAPOLX"/>
</dbReference>
<keyword evidence="7" id="KW-0808">Transferase</keyword>
<evidence type="ECO:0000256" key="7">
    <source>
        <dbReference type="ARBA" id="ARBA00022679"/>
    </source>
</evidence>
<dbReference type="Gene3D" id="3.30.210.10">
    <property type="entry name" value="DNA polymerase, thumb domain"/>
    <property type="match status" value="1"/>
</dbReference>
<dbReference type="PROSITE" id="PS50172">
    <property type="entry name" value="BRCT"/>
    <property type="match status" value="1"/>
</dbReference>
<dbReference type="GO" id="GO:0046872">
    <property type="term" value="F:metal ion binding"/>
    <property type="evidence" value="ECO:0007669"/>
    <property type="project" value="UniProtKB-KW"/>
</dbReference>
<dbReference type="Pfam" id="PF14791">
    <property type="entry name" value="DNA_pol_B_thumb"/>
    <property type="match status" value="1"/>
</dbReference>
<evidence type="ECO:0000256" key="8">
    <source>
        <dbReference type="ARBA" id="ARBA00022695"/>
    </source>
</evidence>
<reference evidence="20" key="2">
    <citation type="submission" date="2023-05" db="EMBL/GenBank/DDBJ databases">
        <authorList>
            <consortium name="Lawrence Berkeley National Laboratory"/>
            <person name="Steindorff A."/>
            <person name="Hensen N."/>
            <person name="Bonometti L."/>
            <person name="Westerberg I."/>
            <person name="Brannstrom I.O."/>
            <person name="Guillou S."/>
            <person name="Cros-Aarteil S."/>
            <person name="Calhoun S."/>
            <person name="Haridas S."/>
            <person name="Kuo A."/>
            <person name="Mondo S."/>
            <person name="Pangilinan J."/>
            <person name="Riley R."/>
            <person name="Labutti K."/>
            <person name="Andreopoulos B."/>
            <person name="Lipzen A."/>
            <person name="Chen C."/>
            <person name="Yanf M."/>
            <person name="Daum C."/>
            <person name="Ng V."/>
            <person name="Clum A."/>
            <person name="Ohm R."/>
            <person name="Martin F."/>
            <person name="Silar P."/>
            <person name="Natvig D."/>
            <person name="Lalanne C."/>
            <person name="Gautier V."/>
            <person name="Ament-Velasquez S.L."/>
            <person name="Kruys A."/>
            <person name="Hutchinson M.I."/>
            <person name="Powell A.J."/>
            <person name="Barry K."/>
            <person name="Miller A.N."/>
            <person name="Grigoriev I.V."/>
            <person name="Debuchy R."/>
            <person name="Gladieux P."/>
            <person name="Thoren M.H."/>
            <person name="Johannesson H."/>
        </authorList>
    </citation>
    <scope>NUCLEOTIDE SEQUENCE</scope>
    <source>
        <strain evidence="20">PSN293</strain>
    </source>
</reference>
<feature type="region of interest" description="Disordered" evidence="18">
    <location>
        <begin position="389"/>
        <end position="461"/>
    </location>
</feature>
<evidence type="ECO:0000256" key="6">
    <source>
        <dbReference type="ARBA" id="ARBA00022634"/>
    </source>
</evidence>
<feature type="compositionally biased region" description="Polar residues" evidence="18">
    <location>
        <begin position="451"/>
        <end position="461"/>
    </location>
</feature>
<evidence type="ECO:0000256" key="10">
    <source>
        <dbReference type="ARBA" id="ARBA00022723"/>
    </source>
</evidence>
<comment type="caution">
    <text evidence="20">The sequence shown here is derived from an EMBL/GenBank/DDBJ whole genome shotgun (WGS) entry which is preliminary data.</text>
</comment>
<keyword evidence="11" id="KW-0227">DNA damage</keyword>
<dbReference type="Gene3D" id="1.10.150.20">
    <property type="entry name" value="5' to 3' exonuclease, C-terminal subdomain"/>
    <property type="match status" value="1"/>
</dbReference>
<keyword evidence="6" id="KW-0237">DNA synthesis</keyword>
<evidence type="ECO:0000256" key="5">
    <source>
        <dbReference type="ARBA" id="ARBA00016513"/>
    </source>
</evidence>
<evidence type="ECO:0000256" key="16">
    <source>
        <dbReference type="ARBA" id="ARBA00049244"/>
    </source>
</evidence>